<dbReference type="SUPFAM" id="SSF117070">
    <property type="entry name" value="LEA14-like"/>
    <property type="match status" value="1"/>
</dbReference>
<dbReference type="OMA" id="KHVTIYS"/>
<dbReference type="InterPro" id="IPR044839">
    <property type="entry name" value="NDR1-like"/>
</dbReference>
<reference evidence="3" key="3">
    <citation type="submission" date="2018-07" db="EMBL/GenBank/DDBJ databases">
        <title>WGS assembly of Glycine max.</title>
        <authorList>
            <person name="Schmutz J."/>
            <person name="Cannon S."/>
            <person name="Schlueter J."/>
            <person name="Ma J."/>
            <person name="Mitros T."/>
            <person name="Nelson W."/>
            <person name="Hyten D."/>
            <person name="Song Q."/>
            <person name="Thelen J."/>
            <person name="Cheng J."/>
            <person name="Xu D."/>
            <person name="Hellsten U."/>
            <person name="May G."/>
            <person name="Yu Y."/>
            <person name="Sakurai T."/>
            <person name="Umezawa T."/>
            <person name="Bhattacharyya M."/>
            <person name="Sandhu D."/>
            <person name="Valliyodan B."/>
            <person name="Lindquist E."/>
            <person name="Peto M."/>
            <person name="Grant D."/>
            <person name="Shu S."/>
            <person name="Goodstein D."/>
            <person name="Barry K."/>
            <person name="Futrell-Griggs M."/>
            <person name="Abernathy B."/>
            <person name="Du J."/>
            <person name="Tian Z."/>
            <person name="Zhu L."/>
            <person name="Gill N."/>
            <person name="Joshi T."/>
            <person name="Libault M."/>
            <person name="Sethuraman A."/>
            <person name="Zhang X."/>
            <person name="Shinozaki K."/>
            <person name="Nguyen H."/>
            <person name="Wing R."/>
            <person name="Cregan P."/>
            <person name="Specht J."/>
            <person name="Grimwood J."/>
            <person name="Rokhsar D."/>
            <person name="Stacey G."/>
            <person name="Shoemaker R."/>
            <person name="Jackson S."/>
        </authorList>
    </citation>
    <scope>NUCLEOTIDE SEQUENCE</scope>
    <source>
        <tissue evidence="3">Callus</tissue>
    </source>
</reference>
<dbReference type="EnsemblPlants" id="KRH37532">
    <property type="protein sequence ID" value="KRH37532"/>
    <property type="gene ID" value="GLYMA_09G071900"/>
</dbReference>
<proteinExistence type="predicted"/>
<sequence length="195" mass="21272">MKKGFGCKGSIMCLVVALCVAIALVLLGVILALTVFKPRHPITNVDSVRLQNMSLAMDIFSMSVNVNLTLEVDVSVNNPNKLGFNYYNSFAQLNYKGQLIGEAPIPNGDILAEEIKGLNLTLIVMADRLVSNSNVTKDVALGSLPLNTLVRIFCQVNILGFMKFYVASTSSPKIPHFLDFKNLYKGAKLSPFTSI</sequence>
<keyword evidence="5" id="KW-1185">Reference proteome</keyword>
<dbReference type="PANTHER" id="PTHR31234">
    <property type="entry name" value="LATE EMBRYOGENESIS ABUNDANT (LEA) HYDROXYPROLINE-RICH GLYCOPROTEIN FAMILY"/>
    <property type="match status" value="1"/>
</dbReference>
<dbReference type="EMBL" id="CM000842">
    <property type="protein sequence ID" value="KRH37532.1"/>
    <property type="molecule type" value="Genomic_DNA"/>
</dbReference>
<gene>
    <name evidence="4" type="primary">LOC100777377</name>
    <name evidence="3" type="ORF">GLYMA_09G071900</name>
</gene>
<dbReference type="Gene3D" id="2.60.40.1820">
    <property type="match status" value="1"/>
</dbReference>
<dbReference type="PANTHER" id="PTHR31234:SF65">
    <property type="entry name" value="LATE EMBRYOGENESIS ABUNDANT PROTEIN, LEA_2 SUBGROUP"/>
    <property type="match status" value="1"/>
</dbReference>
<evidence type="ECO:0008006" key="6">
    <source>
        <dbReference type="Google" id="ProtNLM"/>
    </source>
</evidence>
<dbReference type="GO" id="GO:0016020">
    <property type="term" value="C:membrane"/>
    <property type="evidence" value="ECO:0007669"/>
    <property type="project" value="UniProtKB-SubCell"/>
</dbReference>
<comment type="subcellular location">
    <subcellularLocation>
        <location evidence="1">Membrane</location>
    </subcellularLocation>
</comment>
<dbReference type="eggNOG" id="ENOG502RZ37">
    <property type="taxonomic scope" value="Eukaryota"/>
</dbReference>
<evidence type="ECO:0000313" key="5">
    <source>
        <dbReference type="Proteomes" id="UP000008827"/>
    </source>
</evidence>
<dbReference type="Proteomes" id="UP000008827">
    <property type="component" value="Chromosome 9"/>
</dbReference>
<evidence type="ECO:0000256" key="2">
    <source>
        <dbReference type="ARBA" id="ARBA00023136"/>
    </source>
</evidence>
<dbReference type="Gramene" id="KRH37532">
    <property type="protein sequence ID" value="KRH37532"/>
    <property type="gene ID" value="GLYMA_09G071900"/>
</dbReference>
<dbReference type="STRING" id="3847.K7LCA4"/>
<dbReference type="PaxDb" id="3847-GLYMA09G08310.2"/>
<dbReference type="GO" id="GO:0098542">
    <property type="term" value="P:defense response to other organism"/>
    <property type="evidence" value="ECO:0007669"/>
    <property type="project" value="InterPro"/>
</dbReference>
<evidence type="ECO:0000256" key="1">
    <source>
        <dbReference type="ARBA" id="ARBA00004370"/>
    </source>
</evidence>
<dbReference type="GeneID" id="100777377"/>
<dbReference type="AlphaFoldDB" id="K7LCA4"/>
<accession>K7LCA4</accession>
<dbReference type="KEGG" id="gmx:100777377"/>
<evidence type="ECO:0000313" key="4">
    <source>
        <dbReference type="EnsemblPlants" id="KRH37532"/>
    </source>
</evidence>
<organism evidence="3">
    <name type="scientific">Glycine max</name>
    <name type="common">Soybean</name>
    <name type="synonym">Glycine hispida</name>
    <dbReference type="NCBI Taxonomy" id="3847"/>
    <lineage>
        <taxon>Eukaryota</taxon>
        <taxon>Viridiplantae</taxon>
        <taxon>Streptophyta</taxon>
        <taxon>Embryophyta</taxon>
        <taxon>Tracheophyta</taxon>
        <taxon>Spermatophyta</taxon>
        <taxon>Magnoliopsida</taxon>
        <taxon>eudicotyledons</taxon>
        <taxon>Gunneridae</taxon>
        <taxon>Pentapetalae</taxon>
        <taxon>rosids</taxon>
        <taxon>fabids</taxon>
        <taxon>Fabales</taxon>
        <taxon>Fabaceae</taxon>
        <taxon>Papilionoideae</taxon>
        <taxon>50 kb inversion clade</taxon>
        <taxon>NPAAA clade</taxon>
        <taxon>indigoferoid/millettioid clade</taxon>
        <taxon>Phaseoleae</taxon>
        <taxon>Glycine</taxon>
        <taxon>Glycine subgen. Soja</taxon>
    </lineage>
</organism>
<reference evidence="3 4" key="1">
    <citation type="journal article" date="2010" name="Nature">
        <title>Genome sequence of the palaeopolyploid soybean.</title>
        <authorList>
            <person name="Schmutz J."/>
            <person name="Cannon S.B."/>
            <person name="Schlueter J."/>
            <person name="Ma J."/>
            <person name="Mitros T."/>
            <person name="Nelson W."/>
            <person name="Hyten D.L."/>
            <person name="Song Q."/>
            <person name="Thelen J.J."/>
            <person name="Cheng J."/>
            <person name="Xu D."/>
            <person name="Hellsten U."/>
            <person name="May G.D."/>
            <person name="Yu Y."/>
            <person name="Sakurai T."/>
            <person name="Umezawa T."/>
            <person name="Bhattacharyya M.K."/>
            <person name="Sandhu D."/>
            <person name="Valliyodan B."/>
            <person name="Lindquist E."/>
            <person name="Peto M."/>
            <person name="Grant D."/>
            <person name="Shu S."/>
            <person name="Goodstein D."/>
            <person name="Barry K."/>
            <person name="Futrell-Griggs M."/>
            <person name="Abernathy B."/>
            <person name="Du J."/>
            <person name="Tian Z."/>
            <person name="Zhu L."/>
            <person name="Gill N."/>
            <person name="Joshi T."/>
            <person name="Libault M."/>
            <person name="Sethuraman A."/>
            <person name="Zhang X.-C."/>
            <person name="Shinozaki K."/>
            <person name="Nguyen H.T."/>
            <person name="Wing R.A."/>
            <person name="Cregan P."/>
            <person name="Specht J."/>
            <person name="Grimwood J."/>
            <person name="Rokhsar D."/>
            <person name="Stacey G."/>
            <person name="Shoemaker R.C."/>
            <person name="Jackson S.A."/>
        </authorList>
    </citation>
    <scope>NUCLEOTIDE SEQUENCE</scope>
    <source>
        <strain evidence="4">cv. Williams 82</strain>
        <tissue evidence="3">Callus</tissue>
    </source>
</reference>
<name>K7LCA4_SOYBN</name>
<reference evidence="4" key="2">
    <citation type="submission" date="2018-02" db="UniProtKB">
        <authorList>
            <consortium name="EnsemblPlants"/>
        </authorList>
    </citation>
    <scope>IDENTIFICATION</scope>
    <source>
        <strain evidence="4">Williams 82</strain>
    </source>
</reference>
<dbReference type="HOGENOM" id="CLU_050605_4_0_1"/>
<evidence type="ECO:0000313" key="3">
    <source>
        <dbReference type="EMBL" id="KRH37532.1"/>
    </source>
</evidence>
<protein>
    <recommendedName>
        <fullName evidence="6">Late embryogenesis abundant protein LEA-2 subgroup domain-containing protein</fullName>
    </recommendedName>
</protein>
<dbReference type="RefSeq" id="XP_003534956.1">
    <property type="nucleotide sequence ID" value="XM_003534908.1"/>
</dbReference>
<keyword evidence="2" id="KW-0472">Membrane</keyword>